<evidence type="ECO:0000259" key="3">
    <source>
        <dbReference type="Pfam" id="PF07863"/>
    </source>
</evidence>
<dbReference type="STRING" id="714943.Mucpa_0080"/>
<dbReference type="Proteomes" id="UP000002774">
    <property type="component" value="Chromosome"/>
</dbReference>
<reference evidence="4" key="1">
    <citation type="submission" date="2011-09" db="EMBL/GenBank/DDBJ databases">
        <title>The permanent draft genome of Mucilaginibacter paludis DSM 18603.</title>
        <authorList>
            <consortium name="US DOE Joint Genome Institute (JGI-PGF)"/>
            <person name="Lucas S."/>
            <person name="Han J."/>
            <person name="Lapidus A."/>
            <person name="Bruce D."/>
            <person name="Goodwin L."/>
            <person name="Pitluck S."/>
            <person name="Peters L."/>
            <person name="Kyrpides N."/>
            <person name="Mavromatis K."/>
            <person name="Ivanova N."/>
            <person name="Mikhailova N."/>
            <person name="Held B."/>
            <person name="Detter J.C."/>
            <person name="Tapia R."/>
            <person name="Han C."/>
            <person name="Land M."/>
            <person name="Hauser L."/>
            <person name="Markowitz V."/>
            <person name="Cheng J.-F."/>
            <person name="Hugenholtz P."/>
            <person name="Woyke T."/>
            <person name="Wu D."/>
            <person name="Tindall B."/>
            <person name="Brambilla E."/>
            <person name="Klenk H.-P."/>
            <person name="Eisen J.A."/>
        </authorList>
    </citation>
    <scope>NUCLEOTIDE SEQUENCE [LARGE SCALE GENOMIC DNA]</scope>
    <source>
        <strain evidence="4">DSM 18603</strain>
    </source>
</reference>
<feature type="transmembrane region" description="Helical" evidence="1">
    <location>
        <begin position="213"/>
        <end position="232"/>
    </location>
</feature>
<organism evidence="4 5">
    <name type="scientific">Mucilaginibacter paludis DSM 18603</name>
    <dbReference type="NCBI Taxonomy" id="714943"/>
    <lineage>
        <taxon>Bacteria</taxon>
        <taxon>Pseudomonadati</taxon>
        <taxon>Bacteroidota</taxon>
        <taxon>Sphingobacteriia</taxon>
        <taxon>Sphingobacteriales</taxon>
        <taxon>Sphingobacteriaceae</taxon>
        <taxon>Mucilaginibacter</taxon>
    </lineage>
</organism>
<feature type="transmembrane region" description="Helical" evidence="1">
    <location>
        <begin position="85"/>
        <end position="107"/>
    </location>
</feature>
<protein>
    <submittedName>
        <fullName evidence="4">Conjugative transposon TraJ protein</fullName>
    </submittedName>
</protein>
<name>H1YDU3_9SPHI</name>
<evidence type="ECO:0000256" key="1">
    <source>
        <dbReference type="SAM" id="Phobius"/>
    </source>
</evidence>
<feature type="transmembrane region" description="Helical" evidence="1">
    <location>
        <begin position="244"/>
        <end position="261"/>
    </location>
</feature>
<dbReference type="InterPro" id="IPR022393">
    <property type="entry name" value="Conjugative_transposon_TraJ"/>
</dbReference>
<keyword evidence="1" id="KW-1133">Transmembrane helix</keyword>
<dbReference type="eggNOG" id="ENOG502Z8G6">
    <property type="taxonomic scope" value="Bacteria"/>
</dbReference>
<keyword evidence="2" id="KW-0732">Signal</keyword>
<sequence length="390" mass="41338">MKKRTVKVALTAAIATLLPCLSHAQGTAESIHSLQGVLDNLYDQMMPLCKNMIDIGRGIGGFAAMWFIAVRVWRHIAAAEPIDLYPLLRPFAIGFCILVFPSVLALINGVLKPTVTATAAMVGNSNRAIEVMLDGNKQNTVEPGMQPGNSDPDKWYQYTHPDNSSAAPNGNPIAEQFSGWGIKNWIKRGIYEFLNICFEAAALVIDTIRTFKLIVLAILGPLCFGLSLFDGFQHTIKQWLARYVNVYMWLPVANIFGAIISKVQENMSHIQQAGGANNQIVSETNSAYLIFMLIGIVGYFTVPAIAGYIMNVGGHALLSKVSSVAGMATGSAATGAASGAAGTASGIANFGKHFNEGYSGQDGGSGAAGAIGRALGRSGAYMADKLSGKS</sequence>
<feature type="domain" description="Conjugative transposon TraJ C-terminal" evidence="3">
    <location>
        <begin position="30"/>
        <end position="366"/>
    </location>
</feature>
<feature type="chain" id="PRO_5003558998" evidence="2">
    <location>
        <begin position="25"/>
        <end position="390"/>
    </location>
</feature>
<keyword evidence="1" id="KW-0472">Membrane</keyword>
<feature type="transmembrane region" description="Helical" evidence="1">
    <location>
        <begin position="287"/>
        <end position="310"/>
    </location>
</feature>
<evidence type="ECO:0000256" key="2">
    <source>
        <dbReference type="SAM" id="SignalP"/>
    </source>
</evidence>
<keyword evidence="5" id="KW-1185">Reference proteome</keyword>
<dbReference type="InterPro" id="IPR012424">
    <property type="entry name" value="Conjugative_transposon_TraJ_C"/>
</dbReference>
<dbReference type="AlphaFoldDB" id="H1YDU3"/>
<dbReference type="EMBL" id="CM001403">
    <property type="protein sequence ID" value="EHQ24283.1"/>
    <property type="molecule type" value="Genomic_DNA"/>
</dbReference>
<dbReference type="OrthoDB" id="1147144at2"/>
<evidence type="ECO:0000313" key="5">
    <source>
        <dbReference type="Proteomes" id="UP000002774"/>
    </source>
</evidence>
<evidence type="ECO:0000313" key="4">
    <source>
        <dbReference type="EMBL" id="EHQ24283.1"/>
    </source>
</evidence>
<dbReference type="HOGENOM" id="CLU_061368_0_0_10"/>
<feature type="signal peptide" evidence="2">
    <location>
        <begin position="1"/>
        <end position="24"/>
    </location>
</feature>
<keyword evidence="1" id="KW-0812">Transmembrane</keyword>
<gene>
    <name evidence="4" type="ORF">Mucpa_0080</name>
</gene>
<accession>H1YDU3</accession>
<dbReference type="NCBIfam" id="TIGR03782">
    <property type="entry name" value="Bac_Flav_CT_J"/>
    <property type="match status" value="1"/>
</dbReference>
<dbReference type="Pfam" id="PF07863">
    <property type="entry name" value="CtnDOT_TraJ"/>
    <property type="match status" value="1"/>
</dbReference>
<dbReference type="RefSeq" id="WP_008503812.1">
    <property type="nucleotide sequence ID" value="NZ_CM001403.1"/>
</dbReference>
<proteinExistence type="predicted"/>
<feature type="transmembrane region" description="Helical" evidence="1">
    <location>
        <begin position="55"/>
        <end position="73"/>
    </location>
</feature>